<reference evidence="2 3" key="1">
    <citation type="submission" date="2024-10" db="EMBL/GenBank/DDBJ databases">
        <title>Updated reference genomes for cyclostephanoid diatoms.</title>
        <authorList>
            <person name="Roberts W.R."/>
            <person name="Alverson A.J."/>
        </authorList>
    </citation>
    <scope>NUCLEOTIDE SEQUENCE [LARGE SCALE GENOMIC DNA]</scope>
    <source>
        <strain evidence="2 3">AJA232-27</strain>
    </source>
</reference>
<gene>
    <name evidence="2" type="ORF">ACHAWU_009298</name>
</gene>
<feature type="region of interest" description="Disordered" evidence="1">
    <location>
        <begin position="1"/>
        <end position="35"/>
    </location>
</feature>
<proteinExistence type="predicted"/>
<name>A0ABD3M243_9STRA</name>
<keyword evidence="3" id="KW-1185">Reference proteome</keyword>
<organism evidence="2 3">
    <name type="scientific">Discostella pseudostelligera</name>
    <dbReference type="NCBI Taxonomy" id="259834"/>
    <lineage>
        <taxon>Eukaryota</taxon>
        <taxon>Sar</taxon>
        <taxon>Stramenopiles</taxon>
        <taxon>Ochrophyta</taxon>
        <taxon>Bacillariophyta</taxon>
        <taxon>Coscinodiscophyceae</taxon>
        <taxon>Thalassiosirophycidae</taxon>
        <taxon>Stephanodiscales</taxon>
        <taxon>Stephanodiscaceae</taxon>
        <taxon>Discostella</taxon>
    </lineage>
</organism>
<evidence type="ECO:0000313" key="3">
    <source>
        <dbReference type="Proteomes" id="UP001530293"/>
    </source>
</evidence>
<evidence type="ECO:0000256" key="1">
    <source>
        <dbReference type="SAM" id="MobiDB-lite"/>
    </source>
</evidence>
<feature type="compositionally biased region" description="Polar residues" evidence="1">
    <location>
        <begin position="10"/>
        <end position="22"/>
    </location>
</feature>
<feature type="region of interest" description="Disordered" evidence="1">
    <location>
        <begin position="57"/>
        <end position="79"/>
    </location>
</feature>
<protein>
    <submittedName>
        <fullName evidence="2">Uncharacterized protein</fullName>
    </submittedName>
</protein>
<sequence length="79" mass="9010">MAESRCRTRNAISQPKQGINQRDWSHNDRNDNTHRSDAELLFDMAYSTRSSNSTEDPFLLGGHHGEIGGRLTNYKTPFT</sequence>
<feature type="compositionally biased region" description="Basic and acidic residues" evidence="1">
    <location>
        <begin position="23"/>
        <end position="35"/>
    </location>
</feature>
<accession>A0ABD3M243</accession>
<dbReference type="Proteomes" id="UP001530293">
    <property type="component" value="Unassembled WGS sequence"/>
</dbReference>
<dbReference type="AlphaFoldDB" id="A0ABD3M243"/>
<evidence type="ECO:0000313" key="2">
    <source>
        <dbReference type="EMBL" id="KAL3758094.1"/>
    </source>
</evidence>
<comment type="caution">
    <text evidence="2">The sequence shown here is derived from an EMBL/GenBank/DDBJ whole genome shotgun (WGS) entry which is preliminary data.</text>
</comment>
<dbReference type="EMBL" id="JALLBG020000241">
    <property type="protein sequence ID" value="KAL3758094.1"/>
    <property type="molecule type" value="Genomic_DNA"/>
</dbReference>